<keyword evidence="4" id="KW-1185">Reference proteome</keyword>
<dbReference type="STRING" id="2018661.A0A2A2LMK2"/>
<dbReference type="AlphaFoldDB" id="A0A2A2LMK2"/>
<dbReference type="PANTHER" id="PTHR11909">
    <property type="entry name" value="CASEIN KINASE-RELATED"/>
    <property type="match status" value="1"/>
</dbReference>
<evidence type="ECO:0000313" key="4">
    <source>
        <dbReference type="Proteomes" id="UP000218231"/>
    </source>
</evidence>
<name>A0A2A2LMK2_9BILA</name>
<dbReference type="InterPro" id="IPR000719">
    <property type="entry name" value="Prot_kinase_dom"/>
</dbReference>
<dbReference type="OrthoDB" id="2687620at2759"/>
<keyword evidence="1" id="KW-0067">ATP-binding</keyword>
<evidence type="ECO:0000256" key="1">
    <source>
        <dbReference type="PROSITE-ProRule" id="PRU10141"/>
    </source>
</evidence>
<dbReference type="Pfam" id="PF00069">
    <property type="entry name" value="Pkinase"/>
    <property type="match status" value="1"/>
</dbReference>
<proteinExistence type="predicted"/>
<dbReference type="SUPFAM" id="SSF56112">
    <property type="entry name" value="Protein kinase-like (PK-like)"/>
    <property type="match status" value="1"/>
</dbReference>
<dbReference type="GO" id="GO:0004672">
    <property type="term" value="F:protein kinase activity"/>
    <property type="evidence" value="ECO:0007669"/>
    <property type="project" value="InterPro"/>
</dbReference>
<dbReference type="Proteomes" id="UP000218231">
    <property type="component" value="Unassembled WGS sequence"/>
</dbReference>
<feature type="binding site" evidence="1">
    <location>
        <position position="126"/>
    </location>
    <ligand>
        <name>ATP</name>
        <dbReference type="ChEBI" id="CHEBI:30616"/>
    </ligand>
</feature>
<dbReference type="GO" id="GO:0005524">
    <property type="term" value="F:ATP binding"/>
    <property type="evidence" value="ECO:0007669"/>
    <property type="project" value="UniProtKB-UniRule"/>
</dbReference>
<dbReference type="PROSITE" id="PS50011">
    <property type="entry name" value="PROTEIN_KINASE_DOM"/>
    <property type="match status" value="1"/>
</dbReference>
<dbReference type="SMART" id="SM00220">
    <property type="entry name" value="S_TKc"/>
    <property type="match status" value="1"/>
</dbReference>
<gene>
    <name evidence="3" type="ORF">WR25_18589</name>
</gene>
<dbReference type="InterPro" id="IPR017441">
    <property type="entry name" value="Protein_kinase_ATP_BS"/>
</dbReference>
<dbReference type="Gene3D" id="1.10.510.10">
    <property type="entry name" value="Transferase(Phosphotransferase) domain 1"/>
    <property type="match status" value="1"/>
</dbReference>
<keyword evidence="1" id="KW-0547">Nucleotide-binding</keyword>
<evidence type="ECO:0000259" key="2">
    <source>
        <dbReference type="PROSITE" id="PS50011"/>
    </source>
</evidence>
<reference evidence="3 4" key="1">
    <citation type="journal article" date="2017" name="Curr. Biol.">
        <title>Genome architecture and evolution of a unichromosomal asexual nematode.</title>
        <authorList>
            <person name="Fradin H."/>
            <person name="Zegar C."/>
            <person name="Gutwein M."/>
            <person name="Lucas J."/>
            <person name="Kovtun M."/>
            <person name="Corcoran D."/>
            <person name="Baugh L.R."/>
            <person name="Kiontke K."/>
            <person name="Gunsalus K."/>
            <person name="Fitch D.H."/>
            <person name="Piano F."/>
        </authorList>
    </citation>
    <scope>NUCLEOTIDE SEQUENCE [LARGE SCALE GENOMIC DNA]</scope>
    <source>
        <strain evidence="3">PF1309</strain>
    </source>
</reference>
<comment type="caution">
    <text evidence="3">The sequence shown here is derived from an EMBL/GenBank/DDBJ whole genome shotgun (WGS) entry which is preliminary data.</text>
</comment>
<protein>
    <recommendedName>
        <fullName evidence="2">Protein kinase domain-containing protein</fullName>
    </recommendedName>
</protein>
<dbReference type="EMBL" id="LIAE01006566">
    <property type="protein sequence ID" value="PAV87444.1"/>
    <property type="molecule type" value="Genomic_DNA"/>
</dbReference>
<sequence length="395" mass="44436">MDDKAADVNEEGSDVCLAQPSMIQPTSIDVGSAGSEEYLGLLSAAIAQTPLAAVTPSEANAAYRPLLSVPSKPWYPKIKKRFGAGPFKMGEMLKDRWMITGMIGKGGYGSIYHSIDMRALETVAIKVEPRMRSGKVTRRMLLEQKVLCRLQGRPHVPRMVASGHTIRHNYIVMALLSVNLGELKKMSPVNRLSRSTTARILQQAIAALRDMHTVGYLHRDVKWLPVFTDGYRGPANMCFGLTPRTRHVLMLVDFGLVRRYRQPTGELRAPRIRTGFRGTLRYASLRAHHRIEQGPSDDLIAIVYSGYELMVGELPWQLLSESTDLIMSKKRFQNTRDYLSIVSESYADFGMVIFHLTPRCIPNYTALQGLIQDLVAGKAMEDLYDWEENYCKLIN</sequence>
<evidence type="ECO:0000313" key="3">
    <source>
        <dbReference type="EMBL" id="PAV87444.1"/>
    </source>
</evidence>
<accession>A0A2A2LMK2</accession>
<dbReference type="InterPro" id="IPR011009">
    <property type="entry name" value="Kinase-like_dom_sf"/>
</dbReference>
<dbReference type="PROSITE" id="PS00107">
    <property type="entry name" value="PROTEIN_KINASE_ATP"/>
    <property type="match status" value="1"/>
</dbReference>
<dbReference type="InterPro" id="IPR050235">
    <property type="entry name" value="CK1_Ser-Thr_kinase"/>
</dbReference>
<feature type="domain" description="Protein kinase" evidence="2">
    <location>
        <begin position="97"/>
        <end position="395"/>
    </location>
</feature>
<organism evidence="3 4">
    <name type="scientific">Diploscapter pachys</name>
    <dbReference type="NCBI Taxonomy" id="2018661"/>
    <lineage>
        <taxon>Eukaryota</taxon>
        <taxon>Metazoa</taxon>
        <taxon>Ecdysozoa</taxon>
        <taxon>Nematoda</taxon>
        <taxon>Chromadorea</taxon>
        <taxon>Rhabditida</taxon>
        <taxon>Rhabditina</taxon>
        <taxon>Rhabditomorpha</taxon>
        <taxon>Rhabditoidea</taxon>
        <taxon>Rhabditidae</taxon>
        <taxon>Diploscapter</taxon>
    </lineage>
</organism>